<comment type="caution">
    <text evidence="21">The sequence shown here is derived from an EMBL/GenBank/DDBJ whole genome shotgun (WGS) entry which is preliminary data.</text>
</comment>
<evidence type="ECO:0000256" key="9">
    <source>
        <dbReference type="ARBA" id="ARBA00023139"/>
    </source>
</evidence>
<evidence type="ECO:0000256" key="8">
    <source>
        <dbReference type="ARBA" id="ARBA00022860"/>
    </source>
</evidence>
<comment type="caution">
    <text evidence="16">Lacks conserved residue(s) required for the propagation of feature annotation.</text>
</comment>
<dbReference type="PANTHER" id="PTHR46874:SF1">
    <property type="entry name" value="TUMOR NECROSIS FACTOR RECEPTOR SUPERFAMILY MEMBER 6"/>
    <property type="match status" value="1"/>
</dbReference>
<dbReference type="GO" id="GO:0006915">
    <property type="term" value="P:apoptotic process"/>
    <property type="evidence" value="ECO:0007669"/>
    <property type="project" value="UniProtKB-KW"/>
</dbReference>
<feature type="repeat" description="TNFR-Cys" evidence="16">
    <location>
        <begin position="68"/>
        <end position="111"/>
    </location>
</feature>
<sequence length="307" mass="33984">MKRHTGMICVLVVVVLVPFTHGHPRRRRQGDCEYGIYSHEGNTCCKCPRGFYVESHCTASVRHSTCKQCARGTKYTADANSQDHCDVCSVCNAKANLEVVSACISTADTVCGCRDGHFCEEDNCKACHECARCEFGEKVPCSKRNNTVCNGPPEEGNSTGVVLGIIVVIVAVIAAVIAAVILLRWRKMLCFGKQKKDLAEDPKEEEPLQGIDLMPHVSEIVDKLSWSDMAKVAGRTGMTHVQIHRHRNNHPHDEGEQLTNLLLAWIEYQGLDKASGTLIQTLRKCKLKQKADEIQRILRQSTPAAES</sequence>
<organism evidence="21 22">
    <name type="scientific">Coilia grayii</name>
    <name type="common">Gray's grenadier anchovy</name>
    <dbReference type="NCBI Taxonomy" id="363190"/>
    <lineage>
        <taxon>Eukaryota</taxon>
        <taxon>Metazoa</taxon>
        <taxon>Chordata</taxon>
        <taxon>Craniata</taxon>
        <taxon>Vertebrata</taxon>
        <taxon>Euteleostomi</taxon>
        <taxon>Actinopterygii</taxon>
        <taxon>Neopterygii</taxon>
        <taxon>Teleostei</taxon>
        <taxon>Clupei</taxon>
        <taxon>Clupeiformes</taxon>
        <taxon>Clupeoidei</taxon>
        <taxon>Engraulidae</taxon>
        <taxon>Coilinae</taxon>
        <taxon>Coilia</taxon>
    </lineage>
</organism>
<evidence type="ECO:0000259" key="19">
    <source>
        <dbReference type="PROSITE" id="PS50017"/>
    </source>
</evidence>
<keyword evidence="9" id="KW-0564">Palmitate</keyword>
<dbReference type="GO" id="GO:0005886">
    <property type="term" value="C:plasma membrane"/>
    <property type="evidence" value="ECO:0007669"/>
    <property type="project" value="UniProtKB-SubCell"/>
</dbReference>
<dbReference type="InterPro" id="IPR008063">
    <property type="entry name" value="Fas_rcpt"/>
</dbReference>
<keyword evidence="5" id="KW-0053">Apoptosis</keyword>
<keyword evidence="8" id="KW-0112">Calmodulin-binding</keyword>
<keyword evidence="10" id="KW-1015">Disulfide bond</keyword>
<evidence type="ECO:0000256" key="7">
    <source>
        <dbReference type="ARBA" id="ARBA00022737"/>
    </source>
</evidence>
<dbReference type="Gene3D" id="1.10.533.10">
    <property type="entry name" value="Death Domain, Fas"/>
    <property type="match status" value="1"/>
</dbReference>
<dbReference type="Gene3D" id="2.10.50.10">
    <property type="entry name" value="Tumor Necrosis Factor Receptor, subunit A, domain 2"/>
    <property type="match status" value="2"/>
</dbReference>
<evidence type="ECO:0000256" key="17">
    <source>
        <dbReference type="SAM" id="Phobius"/>
    </source>
</evidence>
<keyword evidence="17" id="KW-1133">Transmembrane helix</keyword>
<feature type="repeat" description="TNFR-Cys" evidence="16">
    <location>
        <begin position="112"/>
        <end position="149"/>
    </location>
</feature>
<keyword evidence="11" id="KW-0325">Glycoprotein</keyword>
<evidence type="ECO:0000313" key="21">
    <source>
        <dbReference type="EMBL" id="KAL2082919.1"/>
    </source>
</evidence>
<keyword evidence="7" id="KW-0677">Repeat</keyword>
<dbReference type="InterPro" id="IPR000488">
    <property type="entry name" value="Death_dom"/>
</dbReference>
<dbReference type="InterPro" id="IPR011029">
    <property type="entry name" value="DEATH-like_dom_sf"/>
</dbReference>
<dbReference type="GO" id="GO:0005516">
    <property type="term" value="F:calmodulin binding"/>
    <property type="evidence" value="ECO:0007669"/>
    <property type="project" value="UniProtKB-KW"/>
</dbReference>
<dbReference type="PRINTS" id="PR01680">
    <property type="entry name" value="TNFACTORR6"/>
</dbReference>
<dbReference type="GO" id="GO:0045121">
    <property type="term" value="C:membrane raft"/>
    <property type="evidence" value="ECO:0007669"/>
    <property type="project" value="UniProtKB-SubCell"/>
</dbReference>
<evidence type="ECO:0000256" key="16">
    <source>
        <dbReference type="PROSITE-ProRule" id="PRU00206"/>
    </source>
</evidence>
<reference evidence="21 22" key="1">
    <citation type="submission" date="2024-09" db="EMBL/GenBank/DDBJ databases">
        <title>A chromosome-level genome assembly of Gray's grenadier anchovy, Coilia grayii.</title>
        <authorList>
            <person name="Fu Z."/>
        </authorList>
    </citation>
    <scope>NUCLEOTIDE SEQUENCE [LARGE SCALE GENOMIC DNA]</scope>
    <source>
        <strain evidence="21">G4</strain>
        <tissue evidence="21">Muscle</tissue>
    </source>
</reference>
<evidence type="ECO:0000256" key="18">
    <source>
        <dbReference type="SAM" id="SignalP"/>
    </source>
</evidence>
<feature type="domain" description="TNFR-Cys" evidence="20">
    <location>
        <begin position="112"/>
        <end position="149"/>
    </location>
</feature>
<dbReference type="Pfam" id="PF00531">
    <property type="entry name" value="Death"/>
    <property type="match status" value="1"/>
</dbReference>
<keyword evidence="17" id="KW-0812">Transmembrane</keyword>
<gene>
    <name evidence="21" type="ORF">ACEWY4_020692</name>
</gene>
<protein>
    <recommendedName>
        <fullName evidence="3">Tumor necrosis factor receptor superfamily member 6</fullName>
    </recommendedName>
    <alternativeName>
        <fullName evidence="14">Apo-1 antigen</fullName>
    </alternativeName>
    <alternativeName>
        <fullName evidence="15">Apoptosis-mediating surface antigen FAS</fullName>
    </alternativeName>
    <alternativeName>
        <fullName evidence="13">FASLG receptor</fullName>
    </alternativeName>
</protein>
<dbReference type="SMART" id="SM00208">
    <property type="entry name" value="TNFR"/>
    <property type="match status" value="3"/>
</dbReference>
<dbReference type="InterPro" id="IPR001368">
    <property type="entry name" value="TNFR/NGFR_Cys_rich_reg"/>
</dbReference>
<dbReference type="PROSITE" id="PS00652">
    <property type="entry name" value="TNFR_NGFR_1"/>
    <property type="match status" value="1"/>
</dbReference>
<keyword evidence="12" id="KW-0449">Lipoprotein</keyword>
<proteinExistence type="predicted"/>
<dbReference type="PANTHER" id="PTHR46874">
    <property type="entry name" value="TUMOR NECROSIS FACTOR RECEPTOR SUPERFAMILY MEMBER 6"/>
    <property type="match status" value="1"/>
</dbReference>
<dbReference type="SUPFAM" id="SSF47986">
    <property type="entry name" value="DEATH domain"/>
    <property type="match status" value="1"/>
</dbReference>
<evidence type="ECO:0000256" key="2">
    <source>
        <dbReference type="ARBA" id="ARBA00004285"/>
    </source>
</evidence>
<dbReference type="AlphaFoldDB" id="A0ABD1J772"/>
<evidence type="ECO:0000256" key="3">
    <source>
        <dbReference type="ARBA" id="ARBA00015761"/>
    </source>
</evidence>
<feature type="domain" description="TNFR-Cys" evidence="20">
    <location>
        <begin position="68"/>
        <end position="111"/>
    </location>
</feature>
<dbReference type="Proteomes" id="UP001591681">
    <property type="component" value="Unassembled WGS sequence"/>
</dbReference>
<dbReference type="PROSITE" id="PS50017">
    <property type="entry name" value="DEATH_DOMAIN"/>
    <property type="match status" value="1"/>
</dbReference>
<dbReference type="Pfam" id="PF00020">
    <property type="entry name" value="TNFR_c6"/>
    <property type="match status" value="2"/>
</dbReference>
<evidence type="ECO:0000256" key="15">
    <source>
        <dbReference type="ARBA" id="ARBA00032502"/>
    </source>
</evidence>
<dbReference type="PROSITE" id="PS50050">
    <property type="entry name" value="TNFR_NGFR_2"/>
    <property type="match status" value="2"/>
</dbReference>
<evidence type="ECO:0000256" key="1">
    <source>
        <dbReference type="ARBA" id="ARBA00004251"/>
    </source>
</evidence>
<keyword evidence="6 18" id="KW-0732">Signal</keyword>
<evidence type="ECO:0000256" key="6">
    <source>
        <dbReference type="ARBA" id="ARBA00022729"/>
    </source>
</evidence>
<feature type="transmembrane region" description="Helical" evidence="17">
    <location>
        <begin position="161"/>
        <end position="185"/>
    </location>
</feature>
<evidence type="ECO:0000256" key="13">
    <source>
        <dbReference type="ARBA" id="ARBA00030181"/>
    </source>
</evidence>
<keyword evidence="22" id="KW-1185">Reference proteome</keyword>
<comment type="subcellular location">
    <subcellularLocation>
        <location evidence="1">Cell membrane</location>
        <topology evidence="1">Single-pass type I membrane protein</topology>
    </subcellularLocation>
    <subcellularLocation>
        <location evidence="2">Membrane raft</location>
    </subcellularLocation>
</comment>
<evidence type="ECO:0000256" key="14">
    <source>
        <dbReference type="ARBA" id="ARBA00032338"/>
    </source>
</evidence>
<accession>A0ABD1J772</accession>
<keyword evidence="4" id="KW-1003">Cell membrane</keyword>
<feature type="domain" description="Death" evidence="19">
    <location>
        <begin position="231"/>
        <end position="298"/>
    </location>
</feature>
<feature type="signal peptide" evidence="18">
    <location>
        <begin position="1"/>
        <end position="22"/>
    </location>
</feature>
<keyword evidence="17" id="KW-0472">Membrane</keyword>
<feature type="chain" id="PRO_5044875048" description="Tumor necrosis factor receptor superfamily member 6" evidence="18">
    <location>
        <begin position="23"/>
        <end position="307"/>
    </location>
</feature>
<dbReference type="SUPFAM" id="SSF57586">
    <property type="entry name" value="TNF receptor-like"/>
    <property type="match status" value="2"/>
</dbReference>
<name>A0ABD1J772_9TELE</name>
<evidence type="ECO:0000256" key="10">
    <source>
        <dbReference type="ARBA" id="ARBA00023157"/>
    </source>
</evidence>
<evidence type="ECO:0000259" key="20">
    <source>
        <dbReference type="PROSITE" id="PS50050"/>
    </source>
</evidence>
<evidence type="ECO:0000256" key="12">
    <source>
        <dbReference type="ARBA" id="ARBA00023288"/>
    </source>
</evidence>
<evidence type="ECO:0000256" key="5">
    <source>
        <dbReference type="ARBA" id="ARBA00022703"/>
    </source>
</evidence>
<evidence type="ECO:0000256" key="11">
    <source>
        <dbReference type="ARBA" id="ARBA00023180"/>
    </source>
</evidence>
<evidence type="ECO:0000313" key="22">
    <source>
        <dbReference type="Proteomes" id="UP001591681"/>
    </source>
</evidence>
<dbReference type="EMBL" id="JBHFQA010000018">
    <property type="protein sequence ID" value="KAL2082919.1"/>
    <property type="molecule type" value="Genomic_DNA"/>
</dbReference>
<evidence type="ECO:0000256" key="4">
    <source>
        <dbReference type="ARBA" id="ARBA00022475"/>
    </source>
</evidence>